<feature type="region of interest" description="Disordered" evidence="7">
    <location>
        <begin position="1485"/>
        <end position="1504"/>
    </location>
</feature>
<dbReference type="GO" id="GO:1904158">
    <property type="term" value="P:axonemal central apparatus assembly"/>
    <property type="evidence" value="ECO:0007669"/>
    <property type="project" value="TreeGrafter"/>
</dbReference>
<dbReference type="Pfam" id="PF14874">
    <property type="entry name" value="PapD-like"/>
    <property type="match status" value="1"/>
</dbReference>
<evidence type="ECO:0000256" key="6">
    <source>
        <dbReference type="SAM" id="Coils"/>
    </source>
</evidence>
<feature type="region of interest" description="Disordered" evidence="7">
    <location>
        <begin position="2420"/>
        <end position="2439"/>
    </location>
</feature>
<dbReference type="PANTHER" id="PTHR23053">
    <property type="entry name" value="DLEC1 DELETED IN LUNG AND ESOPHAGEAL CANCER 1"/>
    <property type="match status" value="1"/>
</dbReference>
<reference evidence="10" key="1">
    <citation type="submission" date="2023-08" db="EMBL/GenBank/DDBJ databases">
        <authorList>
            <person name="Chen Y."/>
            <person name="Shah S."/>
            <person name="Dougan E. K."/>
            <person name="Thang M."/>
            <person name="Chan C."/>
        </authorList>
    </citation>
    <scope>NUCLEOTIDE SEQUENCE</scope>
</reference>
<keyword evidence="3" id="KW-0963">Cytoplasm</keyword>
<dbReference type="InterPro" id="IPR053879">
    <property type="entry name" value="HYDIN_VesB_CFA65-like_Ig"/>
</dbReference>
<keyword evidence="6" id="KW-0175">Coiled coil</keyword>
<dbReference type="Pfam" id="PF23277">
    <property type="entry name" value="Ig_Dlec1_1"/>
    <property type="match status" value="1"/>
</dbReference>
<dbReference type="Proteomes" id="UP001178507">
    <property type="component" value="Unassembled WGS sequence"/>
</dbReference>
<comment type="subcellular location">
    <subcellularLocation>
        <location evidence="1">Cell projection</location>
        <location evidence="1">Cilium</location>
    </subcellularLocation>
    <subcellularLocation>
        <location evidence="2">Cytoplasm</location>
    </subcellularLocation>
</comment>
<dbReference type="Gene3D" id="2.60.40.10">
    <property type="entry name" value="Immunoglobulins"/>
    <property type="match status" value="23"/>
</dbReference>
<protein>
    <recommendedName>
        <fullName evidence="12">Hydrocephalus-inducing protein</fullName>
    </recommendedName>
</protein>
<feature type="domain" description="HYDIN/VesB/CFA65-like Ig-like" evidence="8">
    <location>
        <begin position="164"/>
        <end position="255"/>
    </location>
</feature>
<feature type="compositionally biased region" description="Basic and acidic residues" evidence="7">
    <location>
        <begin position="2258"/>
        <end position="2280"/>
    </location>
</feature>
<feature type="region of interest" description="Disordered" evidence="7">
    <location>
        <begin position="2074"/>
        <end position="2101"/>
    </location>
</feature>
<keyword evidence="5" id="KW-0966">Cell projection</keyword>
<evidence type="ECO:0000256" key="2">
    <source>
        <dbReference type="ARBA" id="ARBA00004496"/>
    </source>
</evidence>
<dbReference type="InterPro" id="IPR013783">
    <property type="entry name" value="Ig-like_fold"/>
</dbReference>
<dbReference type="EMBL" id="CAUJNA010003764">
    <property type="protein sequence ID" value="CAJ1409344.1"/>
    <property type="molecule type" value="Genomic_DNA"/>
</dbReference>
<comment type="caution">
    <text evidence="10">The sequence shown here is derived from an EMBL/GenBank/DDBJ whole genome shotgun (WGS) entry which is preliminary data.</text>
</comment>
<feature type="compositionally biased region" description="Basic and acidic residues" evidence="7">
    <location>
        <begin position="2422"/>
        <end position="2436"/>
    </location>
</feature>
<sequence>MNKTMSAPLSARTPRQRSKTLQQREEPMTPRIVAFQNMGDFTHQVDSVVPVDEPLFQATPPEIRFSDFECLQSLDATLHLRNQDNVARRVKVLQPDSTFFKVLPGKGRKANGEGDNKVAPGMEVSYIVRFTPDQQVEDYSYDLVVVTERERFIVTIRATGGSAMLDMPTELDFGLSPVKYEALKTIMVRNVGEKPTKFLLKVPPPFSTSIQDGYLEVGETMQVDVVFRPDKAEPYERDMLVVYGDGLESHMALKGRAENVNVTFSANQLQMEDTFIALSTQKTIVIHNNSEIPVDFSWRAFPSIQEEIGQKLKLQVQLKQEEHEEAAALQELGDDSEEESLSESSDEYDARFSSLKGVELAQGALQRRYKNIAKAILEDPMFFYDEIFAVEPLSGRIWAKSKVAITFTFTPKAALNYQCLAYCSVVGRAERLPLLLKGTGIGPKAAFSYDELDVGDIFVESVHQYEVNLINQGDIDVEFRLVPNTSPFGSKFTFLPSDGRLEVGGQCTIVVEVCPDLLGEFQETFYWELVGSTSKIGLSFRGHSVSPTFHFDLDRISFGVVSYGFLNSKTLTLTNTSEVPMRFALRIPGDGRFTQREFDVIPPKGTLLPNCSQKVQIDFISMNVKSYDLCLVVDLDGVGQELASIPIQARCAVPQVTPEPAEHLEYGDIFIRYPSHQTLVLNNTSALPAKFQIMPQDEATRSIAEFEPDQSFGSVPPSSSHVLTFTLTSQVIGTLQIPITIRILGHNSASTVTLIANTIGPIVNVEPSVVDWGNAQCLEPITRSVLVSNNSVIPASIRCIMKTKNSLWTLSPKAMELPPHGSANLNMTLTIDEVAKMTDIVHVIVHESNDVAATVRAKGVGTPVMCRESLELIDFGTQYTTQTHSKEFIIENRGRQPRKLIWALESQDLKRKERKAPGKDAPEGDPFVFAVVPDTMTLDGKCAFRFVFNASSPKPGMLTDTLICTELCGNDRKGNVIFRSELRGNFVLPLLELSTTTVSFRYLWERNCPLHPLSEQLVLKNISPLEVRFFIKVQPPFYVNIDTCFLRPDETIEIRVEFDPAFKVDRVCGVVKQKLTIVYQDHPQRDHVSLHGEVIFPNLTLSNNKLDFGSVLNETTKQLTITMANPNPLPVNFQWSFVEEADMSDEEYNRATAGSGASPLAGTIMSASNSYASGFPQKQMTQTPSVHSSEQTMEVSNAHRMSQVAEVPPAKSRARPAVDINQIFDILPIMGILEPGQSQDITFTYFGMKNQKFDCAAVCQTEGGPEYEVSLKGQASKLDFRLDKTELDFGEVPYTEVQEREVILANSGKVAFHFSWNLCALSRPAVLDCWPMSGQINPGDKEKIIIRFRAGVPDEVSEVALLEVAHFERQRIHVRGHGIFPGVLLMQGATPDVPKSLERCDEDGHATNRELALQRLLTNGPPPQAACVSTASQSLQSAEHDTSADSLAQWQPEPQVVEFEVDRHFICQTLLAIEKEQWPKHLEKHAKEMSQAQQKGSARGSARARADWRPMLELPPVTAAYYCCNFGHIVLGHSGKKVISVYNSFHENVTFNISKRLLNQHGFQISPEKVGKLPPGKQIKLEITCFRDRTGEEGKQETNWIIPVRGGPSYEVKLMSEFVRPDLELSSDAIDFGHVLVGQVKRITMRLRNVKPVVVCWDYKVPEKLGKAVECAYLLQPPSGRIAPGESQLVTVSFTPTASKPFIQKLALRILDNPNRKPLVLRGHGDGLRVTAEPSTSYELGPVLPGTDDCAQEIFLCNPTDYAIEVYSVDFDHAYSEEEQLLQMYDQYEGGKVELPVRGPGAPTWPAVVRHGRHVRRQELLRQRQEKEEQKAAARQEAAERVEAAQQAVAALEGAEDAEAQEKAAAELSEAEAALAEIDATPEEEPLPEEESVEEAEVVQQPEMDPADFPYRVPEEDRLHVLVIGPETKGKLAARLEEQGRKLLALDAVVDWALSGPPSLEGPEEEARRDRLRQLMATQDEEHEKAEKDREKQAQKAKQEYVPQAVQYELPINDVVYFLKVRVQLPDCNACMVFDGLESKYLSPEQSAQALVAALWPERLLVLGFSALRGEPSPVTLGEGHLPKPESPDGDAPEEGGEVPLMEQPSGLVAALEAAVAEVQKKHAEPVEAAVVENAEGTEAAAPEADGAEAAEGLEKEKEGAEEKGDEPQGVEESAPDPVLERPPFAQFIPISLEASFEEGEECPQLQWVPAPLIPTEPPIPPTSFAQVVEKPHLRLPRASVENFRLITPEEAVDEGAEAARTESKKVPEKDKAPAAPEERMEPTRWLIEPHGRVRLLVKFFSEEIGAYQASLGFEVVGGIHGNAPVSIEVSGTTAFPGISSDPRNVFMRRVKTKPASGYASKQYIASTGIFDFGPLLVGRSPDARKEEGADTHIKQHIECFRITNNSLFKAEAAFSLASAKAQEDPKPGKPGKKEAPSSNLEEFPFLLEPAQLELEVGETKELQVCCFPVKEGSYSDTIVAKITDNPEPVEFAIAAIGSLPKVSLDSTELDFDRLLVKQRAANGVKVSNVSAVPVKWRLEAAGSVPEPFEIDAMEGVLAVGEEKHITVVFRSETACTHKFKMSLQISDTEGLEGLRKWENTEDITVNAEAFAVDVVPSFPSDAQGLDFGDVRVGAVVEQTFQVANNGKYAVSFDLKVRRKVIKEILQIDYGVVLEDGKLPELQPGQKQAIKVTAVTPVAMQCPEPKRFARTGRNEELELLVYDAKTGERVQVDTPLIPLTLRAVYNSFNLNPPRGLSFGPVKIGESGTRELEIYNDGPFKFEWYVFNTAGSMKKPEKELLVGDFKITPAEGSLAPNESVKISGTFTATEPKFCECKIGIHVDGLPDEPRSGISRAEGEGDTGFKEYLLTAQSCTPGIDTENMQSIFEEQFVAPTLEDAIATAGRIDIRAFDEEARYFSFGPVSVQGQSSPDQAQDAAKFRITNPNPIPCDVKFDIKPTTAPSGKDAPVLPFELSTKDLHIPAHEYRYVKVRFAPQALQRYSAMFEAAVPEGKDSKTNLLKFEMRGDGTVPSISINGPTIFGDSGAQYDFGKLRIGKKQTVEFSLYNQGQIPATARCELTPNSHFTVSCPRSIPLEPKATQKFQVVFRPSEPGALSTSLRLHTLHNSFEDTRVTFAGQGYVEDVCWELPEPSEPANPGARSDPDVLNLGEACVGSESVVTFQLSNSANSTLRFHFPETVPAPLAECLRISPSVGHVLPGMKKQITFTYKPLETMKADVSLPVHMASIVQEAGAEDWDNAHMPAEEGEEAKEPEPAHALVEGSEREMPLRTLAVADQMSYECGIENIFFSPTVLFQTRLYRFTVTNPSSIALPFNWRVMPATSDARDASGPARLSAYSISPAKGSIAAGATEEFQLLFAPKEVEDFAGLLDSRMPLQEPLRIPLNASALRPWCHFEVPSSDYRARRQAETSLDPKYQVIEFESLGTRVRNTKRFYVLNPTSDTYEFNWMQEEVERKESEDPFRCLTKRGTILPGKKYEMTFEYLPADTETHESRWVFSVPGKQASQSFVLVGTVKEPRLGLDRPCIKFNRLLLGAQAVEKVCIINKEHLPFSFSFDRSYKTDGQPAISLSPESGVVGPGASFPVEVRFAPTDEKFFNYNVMCNIKRKDKPLLLNIKGEGYKIHTKLVIDEADREGRLLHPGVKELLDFGDLQVQEKRSFTLKLSSPTFERDRAADTEQASVSYDFIWQLRSASGRLMAPQAEAPPHLTITPVHGVATQEAETVITIEYTPTDAHKLDGATLRMLIPSGPDESGYTLALAGRAYRPALDFSTLSHDFGSCFVKRIASAGEPAGVPMERLDLTVTNRGVTDCWLSTTFQRTNYLDVQLPAVMIEAGQSVVVPIVFTPKDYVEYRERIEFVVNDCTKYYVNVRGQGCPLQLEAASLAMQNVDFGVAVGNQGVSRTLRVVNRSVRSVEFSLQDDGQLAEKCVSWTPQTPVKLRPKEQASFELRYVPSFPMPAFKLPLVASCNFGIDVHLGHASGSCHAAEVRLSEHSILFGDVVFGAASTKLVHLHNFGDLGVKFRFDLPPKSQGHFSVEPAEGYAAPRDDVVLQVSFHPQRSNSFDGRPKRLRCLLEPQYQQEPIELLVQGNGIEQPEGSTIPLAFTSEVRERKTQEITFPPSGKNTSSEAWKVNPVISTEIPNSEQYFSCPSQIVVPAGGQATVPVTYRPLTMTRVGDEAEEDASKSKKVTPEKHMGRLFIATPDGNAFVWSLEGTSQPGQDRKLSAEVQCKTPHMQSVPLTNWLQQAQRFRVEISLVQPAQATEEIKLNGIGSFDVPAGQAKDYKFNVYAYREGAATVRVLFTNPKTEEFVAYEISLKFVAPKSIETLHFNTVCRQLASRSISVMNPLTSVAKFKCQATNPDIRFSSPEFSVAPNSEATVDVLFRPVMAGSGEAKVSLSSPELGDFPYTVEHVAKPAGLEKTIVFKAPLGSLDCMQTFRFYHYTQKATTFSAAVEPAPGQKSCSDFVPEAKDVKVDAAGPDGLEVSVNVKFQPSELGEIRALLVLTSADGGEYKALLVGYAQPPQPQGPVDVPKGKPTNVDFQNPFLEPVEFSLQVDNPSFQLAQRAFKLDPKKNVPIPVSFVGDRPLGGRLLVSTSRVSTPWVIFLQGVM</sequence>
<name>A0AA36JQM1_9DINO</name>
<proteinExistence type="predicted"/>
<evidence type="ECO:0000256" key="7">
    <source>
        <dbReference type="SAM" id="MobiDB-lite"/>
    </source>
</evidence>
<feature type="region of interest" description="Disordered" evidence="7">
    <location>
        <begin position="1"/>
        <end position="27"/>
    </location>
</feature>
<feature type="coiled-coil region" evidence="6">
    <location>
        <begin position="1817"/>
        <end position="1881"/>
    </location>
</feature>
<feature type="compositionally biased region" description="Low complexity" evidence="7">
    <location>
        <begin position="2137"/>
        <end position="2151"/>
    </location>
</feature>
<accession>A0AA36JQM1</accession>
<feature type="region of interest" description="Disordered" evidence="7">
    <location>
        <begin position="2253"/>
        <end position="2280"/>
    </location>
</feature>
<evidence type="ECO:0008006" key="12">
    <source>
        <dbReference type="Google" id="ProtNLM"/>
    </source>
</evidence>
<evidence type="ECO:0000256" key="3">
    <source>
        <dbReference type="ARBA" id="ARBA00022490"/>
    </source>
</evidence>
<evidence type="ECO:0000313" key="11">
    <source>
        <dbReference type="Proteomes" id="UP001178507"/>
    </source>
</evidence>
<evidence type="ECO:0000259" key="8">
    <source>
        <dbReference type="Pfam" id="PF22544"/>
    </source>
</evidence>
<evidence type="ECO:0000256" key="1">
    <source>
        <dbReference type="ARBA" id="ARBA00004138"/>
    </source>
</evidence>
<dbReference type="GO" id="GO:0005930">
    <property type="term" value="C:axoneme"/>
    <property type="evidence" value="ECO:0007669"/>
    <property type="project" value="TreeGrafter"/>
</dbReference>
<evidence type="ECO:0000256" key="4">
    <source>
        <dbReference type="ARBA" id="ARBA00023069"/>
    </source>
</evidence>
<keyword evidence="4" id="KW-0969">Cilium</keyword>
<feature type="domain" description="HYDIN/VesB/CFA65-like Ig-like" evidence="8">
    <location>
        <begin position="443"/>
        <end position="542"/>
    </location>
</feature>
<dbReference type="PANTHER" id="PTHR23053:SF0">
    <property type="entry name" value="HYDROCEPHALUS-INDUCING PROTEIN HOMOLOG"/>
    <property type="match status" value="1"/>
</dbReference>
<feature type="domain" description="HYDIN/VesB/CFA65-like Ig-like" evidence="8">
    <location>
        <begin position="547"/>
        <end position="649"/>
    </location>
</feature>
<dbReference type="GO" id="GO:0003341">
    <property type="term" value="P:cilium movement"/>
    <property type="evidence" value="ECO:0007669"/>
    <property type="project" value="TreeGrafter"/>
</dbReference>
<evidence type="ECO:0000256" key="5">
    <source>
        <dbReference type="ARBA" id="ARBA00023273"/>
    </source>
</evidence>
<feature type="region of interest" description="Disordered" evidence="7">
    <location>
        <begin position="2137"/>
        <end position="2182"/>
    </location>
</feature>
<feature type="region of interest" description="Disordered" evidence="7">
    <location>
        <begin position="1882"/>
        <end position="1905"/>
    </location>
</feature>
<feature type="compositionally biased region" description="Basic and acidic residues" evidence="7">
    <location>
        <begin position="2153"/>
        <end position="2167"/>
    </location>
</feature>
<dbReference type="InterPro" id="IPR059041">
    <property type="entry name" value="Ig_DLEC1_1"/>
</dbReference>
<feature type="coiled-coil region" evidence="6">
    <location>
        <begin position="304"/>
        <end position="339"/>
    </location>
</feature>
<feature type="domain" description="HYDIN/VesB/CFA65-like Ig-like" evidence="8">
    <location>
        <begin position="3046"/>
        <end position="3136"/>
    </location>
</feature>
<dbReference type="Pfam" id="PF22544">
    <property type="entry name" value="HYDIN_VesB_CFA65-like_Ig"/>
    <property type="match status" value="5"/>
</dbReference>
<evidence type="ECO:0000313" key="10">
    <source>
        <dbReference type="EMBL" id="CAJ1409344.1"/>
    </source>
</evidence>
<feature type="compositionally biased region" description="Acidic residues" evidence="7">
    <location>
        <begin position="2088"/>
        <end position="2097"/>
    </location>
</feature>
<organism evidence="10 11">
    <name type="scientific">Effrenium voratum</name>
    <dbReference type="NCBI Taxonomy" id="2562239"/>
    <lineage>
        <taxon>Eukaryota</taxon>
        <taxon>Sar</taxon>
        <taxon>Alveolata</taxon>
        <taxon>Dinophyceae</taxon>
        <taxon>Suessiales</taxon>
        <taxon>Symbiodiniaceae</taxon>
        <taxon>Effrenium</taxon>
    </lineage>
</organism>
<feature type="compositionally biased region" description="Acidic residues" evidence="7">
    <location>
        <begin position="1882"/>
        <end position="1897"/>
    </location>
</feature>
<keyword evidence="11" id="KW-1185">Reference proteome</keyword>
<gene>
    <name evidence="10" type="ORF">EVOR1521_LOCUS30469</name>
</gene>
<feature type="domain" description="Deleted in lung and esophageal cancer protein 1 Ig-like" evidence="9">
    <location>
        <begin position="56"/>
        <end position="149"/>
    </location>
</feature>
<evidence type="ECO:0000259" key="9">
    <source>
        <dbReference type="Pfam" id="PF23277"/>
    </source>
</evidence>
<feature type="region of interest" description="Disordered" evidence="7">
    <location>
        <begin position="1979"/>
        <end position="1998"/>
    </location>
</feature>
<feature type="compositionally biased region" description="Basic and acidic residues" evidence="7">
    <location>
        <begin position="1980"/>
        <end position="1998"/>
    </location>
</feature>
<feature type="domain" description="HYDIN/VesB/CFA65-like Ig-like" evidence="8">
    <location>
        <begin position="3161"/>
        <end position="3239"/>
    </location>
</feature>
<dbReference type="InterPro" id="IPR033305">
    <property type="entry name" value="Hydin-like"/>
</dbReference>